<dbReference type="STRING" id="307972.A0A2G8KRQ1"/>
<evidence type="ECO:0000256" key="2">
    <source>
        <dbReference type="ARBA" id="ARBA00022475"/>
    </source>
</evidence>
<evidence type="ECO:0000313" key="12">
    <source>
        <dbReference type="EMBL" id="PIK50689.1"/>
    </source>
</evidence>
<accession>A0A2G8KRQ1</accession>
<evidence type="ECO:0000256" key="6">
    <source>
        <dbReference type="ARBA" id="ARBA00023136"/>
    </source>
</evidence>
<evidence type="ECO:0000256" key="7">
    <source>
        <dbReference type="ARBA" id="ARBA00023170"/>
    </source>
</evidence>
<keyword evidence="4 10" id="KW-1133">Transmembrane helix</keyword>
<dbReference type="Proteomes" id="UP000230750">
    <property type="component" value="Unassembled WGS sequence"/>
</dbReference>
<feature type="compositionally biased region" description="Polar residues" evidence="9">
    <location>
        <begin position="100"/>
        <end position="111"/>
    </location>
</feature>
<dbReference type="SUPFAM" id="SSF81321">
    <property type="entry name" value="Family A G protein-coupled receptor-like"/>
    <property type="match status" value="1"/>
</dbReference>
<proteinExistence type="predicted"/>
<keyword evidence="3 10" id="KW-0812">Transmembrane</keyword>
<evidence type="ECO:0000256" key="3">
    <source>
        <dbReference type="ARBA" id="ARBA00022692"/>
    </source>
</evidence>
<keyword evidence="8" id="KW-0807">Transducer</keyword>
<dbReference type="PANTHER" id="PTHR24248">
    <property type="entry name" value="ADRENERGIC RECEPTOR-RELATED G-PROTEIN COUPLED RECEPTOR"/>
    <property type="match status" value="1"/>
</dbReference>
<keyword evidence="5" id="KW-0297">G-protein coupled receptor</keyword>
<comment type="subcellular location">
    <subcellularLocation>
        <location evidence="1">Cell membrane</location>
        <topology evidence="1">Multi-pass membrane protein</topology>
    </subcellularLocation>
</comment>
<dbReference type="PROSITE" id="PS50262">
    <property type="entry name" value="G_PROTEIN_RECEP_F1_2"/>
    <property type="match status" value="1"/>
</dbReference>
<comment type="caution">
    <text evidence="12">The sequence shown here is derived from an EMBL/GenBank/DDBJ whole genome shotgun (WGS) entry which is preliminary data.</text>
</comment>
<dbReference type="InterPro" id="IPR017452">
    <property type="entry name" value="GPCR_Rhodpsn_7TM"/>
</dbReference>
<name>A0A2G8KRQ1_STIJA</name>
<evidence type="ECO:0000256" key="9">
    <source>
        <dbReference type="SAM" id="MobiDB-lite"/>
    </source>
</evidence>
<evidence type="ECO:0000256" key="1">
    <source>
        <dbReference type="ARBA" id="ARBA00004651"/>
    </source>
</evidence>
<feature type="transmembrane region" description="Helical" evidence="10">
    <location>
        <begin position="176"/>
        <end position="195"/>
    </location>
</feature>
<gene>
    <name evidence="12" type="ORF">BSL78_12422</name>
</gene>
<dbReference type="Gene3D" id="1.20.1070.10">
    <property type="entry name" value="Rhodopsin 7-helix transmembrane proteins"/>
    <property type="match status" value="1"/>
</dbReference>
<organism evidence="12 13">
    <name type="scientific">Stichopus japonicus</name>
    <name type="common">Sea cucumber</name>
    <dbReference type="NCBI Taxonomy" id="307972"/>
    <lineage>
        <taxon>Eukaryota</taxon>
        <taxon>Metazoa</taxon>
        <taxon>Echinodermata</taxon>
        <taxon>Eleutherozoa</taxon>
        <taxon>Echinozoa</taxon>
        <taxon>Holothuroidea</taxon>
        <taxon>Aspidochirotacea</taxon>
        <taxon>Aspidochirotida</taxon>
        <taxon>Stichopodidae</taxon>
        <taxon>Apostichopus</taxon>
    </lineage>
</organism>
<dbReference type="InterPro" id="IPR000276">
    <property type="entry name" value="GPCR_Rhodpsn"/>
</dbReference>
<evidence type="ECO:0000256" key="10">
    <source>
        <dbReference type="SAM" id="Phobius"/>
    </source>
</evidence>
<feature type="domain" description="G-protein coupled receptors family 1 profile" evidence="11">
    <location>
        <begin position="139"/>
        <end position="195"/>
    </location>
</feature>
<evidence type="ECO:0000313" key="13">
    <source>
        <dbReference type="Proteomes" id="UP000230750"/>
    </source>
</evidence>
<keyword evidence="2" id="KW-1003">Cell membrane</keyword>
<keyword evidence="7" id="KW-0675">Receptor</keyword>
<dbReference type="PRINTS" id="PR00237">
    <property type="entry name" value="GPCRRHODOPSN"/>
</dbReference>
<dbReference type="AlphaFoldDB" id="A0A2G8KRQ1"/>
<evidence type="ECO:0000256" key="4">
    <source>
        <dbReference type="ARBA" id="ARBA00022989"/>
    </source>
</evidence>
<sequence>MAGSYKCDSQQYDKDLTEDKEHRIIESVHQSDVQDKPGCAQVETMLELPLHFQCKHLERKVEQIRVEMIPRNKTFMTDTKRQTVYHESENTKTSEICHAQQTDSNGNGNSDTNEKGIVMPSSSSRYLSKQRCEEMAKLRKIAIKLATYVSVFIICWTPLEVISCLSLLGVSAPGQLYNAAAIILSLNSLINPLMYQVFQKRHKKACPLLRIFTKDCSVRK</sequence>
<feature type="region of interest" description="Disordered" evidence="9">
    <location>
        <begin position="100"/>
        <end position="119"/>
    </location>
</feature>
<dbReference type="Pfam" id="PF00001">
    <property type="entry name" value="7tm_1"/>
    <property type="match status" value="1"/>
</dbReference>
<dbReference type="GO" id="GO:0005886">
    <property type="term" value="C:plasma membrane"/>
    <property type="evidence" value="ECO:0007669"/>
    <property type="project" value="UniProtKB-SubCell"/>
</dbReference>
<dbReference type="EMBL" id="MRZV01000408">
    <property type="protein sequence ID" value="PIK50689.1"/>
    <property type="molecule type" value="Genomic_DNA"/>
</dbReference>
<keyword evidence="13" id="KW-1185">Reference proteome</keyword>
<evidence type="ECO:0000256" key="5">
    <source>
        <dbReference type="ARBA" id="ARBA00023040"/>
    </source>
</evidence>
<dbReference type="GO" id="GO:0004930">
    <property type="term" value="F:G protein-coupled receptor activity"/>
    <property type="evidence" value="ECO:0007669"/>
    <property type="project" value="UniProtKB-KW"/>
</dbReference>
<protein>
    <recommendedName>
        <fullName evidence="11">G-protein coupled receptors family 1 profile domain-containing protein</fullName>
    </recommendedName>
</protein>
<evidence type="ECO:0000256" key="8">
    <source>
        <dbReference type="ARBA" id="ARBA00023224"/>
    </source>
</evidence>
<evidence type="ECO:0000259" key="11">
    <source>
        <dbReference type="PROSITE" id="PS50262"/>
    </source>
</evidence>
<feature type="transmembrane region" description="Helical" evidence="10">
    <location>
        <begin position="145"/>
        <end position="170"/>
    </location>
</feature>
<reference evidence="12 13" key="1">
    <citation type="journal article" date="2017" name="PLoS Biol.">
        <title>The sea cucumber genome provides insights into morphological evolution and visceral regeneration.</title>
        <authorList>
            <person name="Zhang X."/>
            <person name="Sun L."/>
            <person name="Yuan J."/>
            <person name="Sun Y."/>
            <person name="Gao Y."/>
            <person name="Zhang L."/>
            <person name="Li S."/>
            <person name="Dai H."/>
            <person name="Hamel J.F."/>
            <person name="Liu C."/>
            <person name="Yu Y."/>
            <person name="Liu S."/>
            <person name="Lin W."/>
            <person name="Guo K."/>
            <person name="Jin S."/>
            <person name="Xu P."/>
            <person name="Storey K.B."/>
            <person name="Huan P."/>
            <person name="Zhang T."/>
            <person name="Zhou Y."/>
            <person name="Zhang J."/>
            <person name="Lin C."/>
            <person name="Li X."/>
            <person name="Xing L."/>
            <person name="Huo D."/>
            <person name="Sun M."/>
            <person name="Wang L."/>
            <person name="Mercier A."/>
            <person name="Li F."/>
            <person name="Yang H."/>
            <person name="Xiang J."/>
        </authorList>
    </citation>
    <scope>NUCLEOTIDE SEQUENCE [LARGE SCALE GENOMIC DNA]</scope>
    <source>
        <strain evidence="12">Shaxun</strain>
        <tissue evidence="12">Muscle</tissue>
    </source>
</reference>
<keyword evidence="6 10" id="KW-0472">Membrane</keyword>